<evidence type="ECO:0000256" key="1">
    <source>
        <dbReference type="ARBA" id="ARBA00022679"/>
    </source>
</evidence>
<organism evidence="4 5">
    <name type="scientific">Ancrocorticia populi</name>
    <dbReference type="NCBI Taxonomy" id="2175228"/>
    <lineage>
        <taxon>Bacteria</taxon>
        <taxon>Bacillati</taxon>
        <taxon>Actinomycetota</taxon>
        <taxon>Actinomycetes</taxon>
        <taxon>Actinomycetales</taxon>
        <taxon>Actinomycetaceae</taxon>
        <taxon>Ancrocorticia</taxon>
    </lineage>
</organism>
<feature type="domain" description="N-acetyltransferase" evidence="3">
    <location>
        <begin position="3"/>
        <end position="153"/>
    </location>
</feature>
<dbReference type="Proteomes" id="UP000245283">
    <property type="component" value="Unassembled WGS sequence"/>
</dbReference>
<dbReference type="AlphaFoldDB" id="A0A2V1KCT5"/>
<evidence type="ECO:0000313" key="5">
    <source>
        <dbReference type="Proteomes" id="UP000245283"/>
    </source>
</evidence>
<keyword evidence="5" id="KW-1185">Reference proteome</keyword>
<dbReference type="InterPro" id="IPR000182">
    <property type="entry name" value="GNAT_dom"/>
</dbReference>
<dbReference type="OrthoDB" id="529907at2"/>
<dbReference type="InterPro" id="IPR016181">
    <property type="entry name" value="Acyl_CoA_acyltransferase"/>
</dbReference>
<dbReference type="InterPro" id="IPR050680">
    <property type="entry name" value="YpeA/RimI_acetyltransf"/>
</dbReference>
<sequence>MSSRFVIPRPSWAGRCAAFDDRVFGAEAWPLAVWEHELGSTAASYRVLVRGGGIAALPEILALGGVSAGVDAEILTLGVAEAARGQGIGGELLDELLEIAWAGGAEQVFLEVRAGEAGAAARHLYGTRGFEIVGERPNYYHGEDALIMRSTLGNREHYNPRH</sequence>
<accession>A0A2V1KCT5</accession>
<dbReference type="SUPFAM" id="SSF55729">
    <property type="entry name" value="Acyl-CoA N-acyltransferases (Nat)"/>
    <property type="match status" value="1"/>
</dbReference>
<reference evidence="5" key="1">
    <citation type="submission" date="2018-05" db="EMBL/GenBank/DDBJ databases">
        <authorList>
            <person name="Li Y."/>
        </authorList>
    </citation>
    <scope>NUCLEOTIDE SEQUENCE [LARGE SCALE GENOMIC DNA]</scope>
    <source>
        <strain evidence="5">sk1b4</strain>
    </source>
</reference>
<comment type="caution">
    <text evidence="4">The sequence shown here is derived from an EMBL/GenBank/DDBJ whole genome shotgun (WGS) entry which is preliminary data.</text>
</comment>
<keyword evidence="1 4" id="KW-0808">Transferase</keyword>
<protein>
    <submittedName>
        <fullName evidence="4">Ribosomal-protein-alanine N-acetyltransferase RimI</fullName>
    </submittedName>
</protein>
<evidence type="ECO:0000313" key="4">
    <source>
        <dbReference type="EMBL" id="PWF27491.1"/>
    </source>
</evidence>
<dbReference type="PANTHER" id="PTHR43420:SF12">
    <property type="entry name" value="N-ACETYLTRANSFERASE DOMAIN-CONTAINING PROTEIN"/>
    <property type="match status" value="1"/>
</dbReference>
<gene>
    <name evidence="4" type="ORF">DD236_03685</name>
</gene>
<evidence type="ECO:0000259" key="3">
    <source>
        <dbReference type="PROSITE" id="PS51186"/>
    </source>
</evidence>
<dbReference type="PANTHER" id="PTHR43420">
    <property type="entry name" value="ACETYLTRANSFERASE"/>
    <property type="match status" value="1"/>
</dbReference>
<dbReference type="Pfam" id="PF00583">
    <property type="entry name" value="Acetyltransf_1"/>
    <property type="match status" value="1"/>
</dbReference>
<dbReference type="RefSeq" id="WP_109092992.1">
    <property type="nucleotide sequence ID" value="NZ_QETB01000001.1"/>
</dbReference>
<dbReference type="CDD" id="cd04301">
    <property type="entry name" value="NAT_SF"/>
    <property type="match status" value="1"/>
</dbReference>
<keyword evidence="2" id="KW-0012">Acyltransferase</keyword>
<proteinExistence type="predicted"/>
<evidence type="ECO:0000256" key="2">
    <source>
        <dbReference type="ARBA" id="ARBA00023315"/>
    </source>
</evidence>
<dbReference type="Gene3D" id="3.40.630.30">
    <property type="match status" value="1"/>
</dbReference>
<name>A0A2V1KCT5_9ACTO</name>
<dbReference type="PROSITE" id="PS51186">
    <property type="entry name" value="GNAT"/>
    <property type="match status" value="1"/>
</dbReference>
<dbReference type="EMBL" id="QETB01000001">
    <property type="protein sequence ID" value="PWF27491.1"/>
    <property type="molecule type" value="Genomic_DNA"/>
</dbReference>
<dbReference type="GO" id="GO:0016747">
    <property type="term" value="F:acyltransferase activity, transferring groups other than amino-acyl groups"/>
    <property type="evidence" value="ECO:0007669"/>
    <property type="project" value="InterPro"/>
</dbReference>